<dbReference type="Proteomes" id="UP000244173">
    <property type="component" value="Chromosome"/>
</dbReference>
<dbReference type="OrthoDB" id="9804822at2"/>
<keyword evidence="4 6" id="KW-1133">Transmembrane helix</keyword>
<evidence type="ECO:0000313" key="7">
    <source>
        <dbReference type="EMBL" id="AVY93955.1"/>
    </source>
</evidence>
<keyword evidence="5 6" id="KW-0472">Membrane</keyword>
<dbReference type="GO" id="GO:0005886">
    <property type="term" value="C:plasma membrane"/>
    <property type="evidence" value="ECO:0007669"/>
    <property type="project" value="UniProtKB-SubCell"/>
</dbReference>
<name>A0A2S0P9E0_9NEIS</name>
<feature type="transmembrane region" description="Helical" evidence="6">
    <location>
        <begin position="119"/>
        <end position="140"/>
    </location>
</feature>
<evidence type="ECO:0000256" key="5">
    <source>
        <dbReference type="ARBA" id="ARBA00023136"/>
    </source>
</evidence>
<dbReference type="EMBL" id="CP028519">
    <property type="protein sequence ID" value="AVY93955.1"/>
    <property type="molecule type" value="Genomic_DNA"/>
</dbReference>
<reference evidence="7 8" key="1">
    <citation type="submission" date="2018-04" db="EMBL/GenBank/DDBJ databases">
        <title>Denitrifier Microvirgula.</title>
        <authorList>
            <person name="Anderson E."/>
            <person name="Jang J."/>
            <person name="Ishii S."/>
        </authorList>
    </citation>
    <scope>NUCLEOTIDE SEQUENCE [LARGE SCALE GENOMIC DNA]</scope>
    <source>
        <strain evidence="7 8">BE2.4</strain>
    </source>
</reference>
<dbReference type="PIRSF" id="PIRSF006324">
    <property type="entry name" value="LeuE"/>
    <property type="match status" value="1"/>
</dbReference>
<evidence type="ECO:0000256" key="4">
    <source>
        <dbReference type="ARBA" id="ARBA00022989"/>
    </source>
</evidence>
<feature type="transmembrane region" description="Helical" evidence="6">
    <location>
        <begin position="69"/>
        <end position="87"/>
    </location>
</feature>
<dbReference type="AlphaFoldDB" id="A0A2S0P9E0"/>
<organism evidence="7 8">
    <name type="scientific">Microvirgula aerodenitrificans</name>
    <dbReference type="NCBI Taxonomy" id="57480"/>
    <lineage>
        <taxon>Bacteria</taxon>
        <taxon>Pseudomonadati</taxon>
        <taxon>Pseudomonadota</taxon>
        <taxon>Betaproteobacteria</taxon>
        <taxon>Neisseriales</taxon>
        <taxon>Aquaspirillaceae</taxon>
        <taxon>Microvirgula</taxon>
    </lineage>
</organism>
<feature type="transmembrane region" description="Helical" evidence="6">
    <location>
        <begin position="39"/>
        <end position="63"/>
    </location>
</feature>
<protein>
    <submittedName>
        <fullName evidence="7">Lysine transporter LysE</fullName>
    </submittedName>
</protein>
<keyword evidence="3 6" id="KW-0812">Transmembrane</keyword>
<dbReference type="RefSeq" id="WP_028499414.1">
    <property type="nucleotide sequence ID" value="NZ_CALFSO010000057.1"/>
</dbReference>
<evidence type="ECO:0000256" key="1">
    <source>
        <dbReference type="ARBA" id="ARBA00004651"/>
    </source>
</evidence>
<dbReference type="GO" id="GO:0015171">
    <property type="term" value="F:amino acid transmembrane transporter activity"/>
    <property type="evidence" value="ECO:0007669"/>
    <property type="project" value="TreeGrafter"/>
</dbReference>
<dbReference type="InterPro" id="IPR001123">
    <property type="entry name" value="LeuE-type"/>
</dbReference>
<dbReference type="STRING" id="1122240.GCA_000620105_02381"/>
<keyword evidence="2" id="KW-1003">Cell membrane</keyword>
<accession>A0A2S0P9E0</accession>
<feature type="transmembrane region" description="Helical" evidence="6">
    <location>
        <begin position="6"/>
        <end position="27"/>
    </location>
</feature>
<dbReference type="Pfam" id="PF01810">
    <property type="entry name" value="LysE"/>
    <property type="match status" value="1"/>
</dbReference>
<sequence>MWETLLAITVIATLAMMSPGPDFFLVVKNAARYPRAAAMATVAGVNVGILVHMSYCIAGLALVIATTPWLFNLLKYAGAAYLIWIGIQALRSRGGPGLASVGTAPREQIGLRAAFMQGFLCNLLNPKATLFFFSVFTQLIRPDTGLGEKALIGFVIFALGVVYWPLLVLAIQHPAVIRVMSRLQRGIDRVLGGVLVALGIKVALS</sequence>
<dbReference type="PANTHER" id="PTHR30086">
    <property type="entry name" value="ARGININE EXPORTER PROTEIN ARGO"/>
    <property type="match status" value="1"/>
</dbReference>
<proteinExistence type="predicted"/>
<evidence type="ECO:0000256" key="3">
    <source>
        <dbReference type="ARBA" id="ARBA00022692"/>
    </source>
</evidence>
<comment type="subcellular location">
    <subcellularLocation>
        <location evidence="1">Cell membrane</location>
        <topology evidence="1">Multi-pass membrane protein</topology>
    </subcellularLocation>
</comment>
<feature type="transmembrane region" description="Helical" evidence="6">
    <location>
        <begin position="152"/>
        <end position="174"/>
    </location>
</feature>
<keyword evidence="8" id="KW-1185">Reference proteome</keyword>
<evidence type="ECO:0000256" key="2">
    <source>
        <dbReference type="ARBA" id="ARBA00022475"/>
    </source>
</evidence>
<dbReference type="PANTHER" id="PTHR30086:SF20">
    <property type="entry name" value="ARGININE EXPORTER PROTEIN ARGO-RELATED"/>
    <property type="match status" value="1"/>
</dbReference>
<dbReference type="KEGG" id="maer:DAI18_07795"/>
<evidence type="ECO:0000313" key="8">
    <source>
        <dbReference type="Proteomes" id="UP000244173"/>
    </source>
</evidence>
<gene>
    <name evidence="7" type="ORF">DAI18_07795</name>
</gene>
<evidence type="ECO:0000256" key="6">
    <source>
        <dbReference type="SAM" id="Phobius"/>
    </source>
</evidence>